<reference evidence="11 12" key="1">
    <citation type="submission" date="2013-02" db="EMBL/GenBank/DDBJ databases">
        <title>The Genome Sequence of Enterococcus phoeniculicola BAA-412.</title>
        <authorList>
            <consortium name="The Broad Institute Genome Sequencing Platform"/>
            <consortium name="The Broad Institute Genome Sequencing Center for Infectious Disease"/>
            <person name="Earl A.M."/>
            <person name="Gilmore M.S."/>
            <person name="Lebreton F."/>
            <person name="Walker B."/>
            <person name="Young S.K."/>
            <person name="Zeng Q."/>
            <person name="Gargeya S."/>
            <person name="Fitzgerald M."/>
            <person name="Haas B."/>
            <person name="Abouelleil A."/>
            <person name="Alvarado L."/>
            <person name="Arachchi H.M."/>
            <person name="Berlin A.M."/>
            <person name="Chapman S.B."/>
            <person name="Dewar J."/>
            <person name="Goldberg J."/>
            <person name="Griggs A."/>
            <person name="Gujja S."/>
            <person name="Hansen M."/>
            <person name="Howarth C."/>
            <person name="Imamovic A."/>
            <person name="Larimer J."/>
            <person name="McCowan C."/>
            <person name="Murphy C."/>
            <person name="Neiman D."/>
            <person name="Pearson M."/>
            <person name="Priest M."/>
            <person name="Roberts A."/>
            <person name="Saif S."/>
            <person name="Shea T."/>
            <person name="Sisk P."/>
            <person name="Sykes S."/>
            <person name="Wortman J."/>
            <person name="Nusbaum C."/>
            <person name="Birren B."/>
        </authorList>
    </citation>
    <scope>NUCLEOTIDE SEQUENCE [LARGE SCALE GENOMIC DNA]</scope>
    <source>
        <strain evidence="11 12">ATCC BAA-412</strain>
    </source>
</reference>
<evidence type="ECO:0000256" key="2">
    <source>
        <dbReference type="ARBA" id="ARBA00022490"/>
    </source>
</evidence>
<dbReference type="Proteomes" id="UP000013785">
    <property type="component" value="Unassembled WGS sequence"/>
</dbReference>
<dbReference type="EMBL" id="AJAT01000007">
    <property type="protein sequence ID" value="EOL48788.1"/>
    <property type="molecule type" value="Genomic_DNA"/>
</dbReference>
<dbReference type="Gene3D" id="1.10.10.60">
    <property type="entry name" value="Homeodomain-like"/>
    <property type="match status" value="2"/>
</dbReference>
<evidence type="ECO:0000259" key="10">
    <source>
        <dbReference type="PROSITE" id="PS50110"/>
    </source>
</evidence>
<evidence type="ECO:0000259" key="9">
    <source>
        <dbReference type="PROSITE" id="PS01124"/>
    </source>
</evidence>
<evidence type="ECO:0000256" key="1">
    <source>
        <dbReference type="ARBA" id="ARBA00004496"/>
    </source>
</evidence>
<evidence type="ECO:0000256" key="6">
    <source>
        <dbReference type="ARBA" id="ARBA00023125"/>
    </source>
</evidence>
<dbReference type="HOGENOM" id="CLU_000445_5_0_9"/>
<dbReference type="PANTHER" id="PTHR42713">
    <property type="entry name" value="HISTIDINE KINASE-RELATED"/>
    <property type="match status" value="1"/>
</dbReference>
<dbReference type="GO" id="GO:0003700">
    <property type="term" value="F:DNA-binding transcription factor activity"/>
    <property type="evidence" value="ECO:0007669"/>
    <property type="project" value="InterPro"/>
</dbReference>
<dbReference type="Pfam" id="PF00072">
    <property type="entry name" value="Response_reg"/>
    <property type="match status" value="1"/>
</dbReference>
<proteinExistence type="predicted"/>
<keyword evidence="6" id="KW-0238">DNA-binding</keyword>
<evidence type="ECO:0000313" key="12">
    <source>
        <dbReference type="Proteomes" id="UP000013785"/>
    </source>
</evidence>
<evidence type="ECO:0000256" key="8">
    <source>
        <dbReference type="PROSITE-ProRule" id="PRU00169"/>
    </source>
</evidence>
<dbReference type="SUPFAM" id="SSF46689">
    <property type="entry name" value="Homeodomain-like"/>
    <property type="match status" value="2"/>
</dbReference>
<dbReference type="eggNOG" id="COG4753">
    <property type="taxonomic scope" value="Bacteria"/>
</dbReference>
<dbReference type="OrthoDB" id="342399at2"/>
<dbReference type="InterPro" id="IPR011006">
    <property type="entry name" value="CheY-like_superfamily"/>
</dbReference>
<dbReference type="eggNOG" id="COG2207">
    <property type="taxonomic scope" value="Bacteria"/>
</dbReference>
<dbReference type="CDD" id="cd17536">
    <property type="entry name" value="REC_YesN-like"/>
    <property type="match status" value="1"/>
</dbReference>
<evidence type="ECO:0000313" key="11">
    <source>
        <dbReference type="EMBL" id="EOL48788.1"/>
    </source>
</evidence>
<dbReference type="Gene3D" id="3.40.50.2300">
    <property type="match status" value="1"/>
</dbReference>
<keyword evidence="4" id="KW-0902">Two-component regulatory system</keyword>
<dbReference type="RefSeq" id="WP_010767014.1">
    <property type="nucleotide sequence ID" value="NZ_ASWE01000004.1"/>
</dbReference>
<evidence type="ECO:0000256" key="3">
    <source>
        <dbReference type="ARBA" id="ARBA00022553"/>
    </source>
</evidence>
<comment type="caution">
    <text evidence="11">The sequence shown here is derived from an EMBL/GenBank/DDBJ whole genome shotgun (WGS) entry which is preliminary data.</text>
</comment>
<accession>R3U5T9</accession>
<dbReference type="InterPro" id="IPR009057">
    <property type="entry name" value="Homeodomain-like_sf"/>
</dbReference>
<organism evidence="11 12">
    <name type="scientific">Enterococcus phoeniculicola ATCC BAA-412</name>
    <dbReference type="NCBI Taxonomy" id="1158610"/>
    <lineage>
        <taxon>Bacteria</taxon>
        <taxon>Bacillati</taxon>
        <taxon>Bacillota</taxon>
        <taxon>Bacilli</taxon>
        <taxon>Lactobacillales</taxon>
        <taxon>Enterococcaceae</taxon>
        <taxon>Enterococcus</taxon>
    </lineage>
</organism>
<dbReference type="GO" id="GO:0000160">
    <property type="term" value="P:phosphorelay signal transduction system"/>
    <property type="evidence" value="ECO:0007669"/>
    <property type="project" value="UniProtKB-KW"/>
</dbReference>
<dbReference type="GO" id="GO:0043565">
    <property type="term" value="F:sequence-specific DNA binding"/>
    <property type="evidence" value="ECO:0007669"/>
    <property type="project" value="InterPro"/>
</dbReference>
<name>R3U5T9_9ENTE</name>
<dbReference type="SMART" id="SM00342">
    <property type="entry name" value="HTH_ARAC"/>
    <property type="match status" value="1"/>
</dbReference>
<keyword evidence="2" id="KW-0963">Cytoplasm</keyword>
<comment type="subcellular location">
    <subcellularLocation>
        <location evidence="1">Cytoplasm</location>
    </subcellularLocation>
</comment>
<evidence type="ECO:0000256" key="4">
    <source>
        <dbReference type="ARBA" id="ARBA00023012"/>
    </source>
</evidence>
<feature type="domain" description="HTH araC/xylS-type" evidence="9">
    <location>
        <begin position="421"/>
        <end position="520"/>
    </location>
</feature>
<dbReference type="STRING" id="154621.RV11_GL003283"/>
<dbReference type="Pfam" id="PF12833">
    <property type="entry name" value="HTH_18"/>
    <property type="match status" value="1"/>
</dbReference>
<keyword evidence="7" id="KW-0804">Transcription</keyword>
<keyword evidence="3 8" id="KW-0597">Phosphoprotein</keyword>
<evidence type="ECO:0008006" key="13">
    <source>
        <dbReference type="Google" id="ProtNLM"/>
    </source>
</evidence>
<dbReference type="GO" id="GO:0005737">
    <property type="term" value="C:cytoplasm"/>
    <property type="evidence" value="ECO:0007669"/>
    <property type="project" value="UniProtKB-SubCell"/>
</dbReference>
<dbReference type="PROSITE" id="PS00041">
    <property type="entry name" value="HTH_ARAC_FAMILY_1"/>
    <property type="match status" value="1"/>
</dbReference>
<evidence type="ECO:0000256" key="5">
    <source>
        <dbReference type="ARBA" id="ARBA00023015"/>
    </source>
</evidence>
<dbReference type="InterPro" id="IPR001789">
    <property type="entry name" value="Sig_transdc_resp-reg_receiver"/>
</dbReference>
<dbReference type="InterPro" id="IPR018062">
    <property type="entry name" value="HTH_AraC-typ_CS"/>
</dbReference>
<feature type="domain" description="Response regulatory" evidence="10">
    <location>
        <begin position="3"/>
        <end position="122"/>
    </location>
</feature>
<keyword evidence="12" id="KW-1185">Reference proteome</keyword>
<feature type="modified residue" description="4-aspartylphosphate" evidence="8">
    <location>
        <position position="57"/>
    </location>
</feature>
<dbReference type="PROSITE" id="PS01124">
    <property type="entry name" value="HTH_ARAC_FAMILY_2"/>
    <property type="match status" value="1"/>
</dbReference>
<dbReference type="InterPro" id="IPR051552">
    <property type="entry name" value="HptR"/>
</dbReference>
<evidence type="ECO:0000256" key="7">
    <source>
        <dbReference type="ARBA" id="ARBA00023163"/>
    </source>
</evidence>
<protein>
    <recommendedName>
        <fullName evidence="13">AraC family transcriptional regulator</fullName>
    </recommendedName>
</protein>
<dbReference type="PATRIC" id="fig|1158610.3.peg.313"/>
<sequence>MYSIFIVEDEPLIRENLRNQLLKLSETLPLFFSGEASDGEMGLSAIIDLQPDIILTDIKMPFMDGVTFAKEVKKRFPWIRILFLTGFDDFNYMKTAIQIKADEYLLKPIKNNELERSLRRVVSELDSQKKVPSENESGDEKIVFELKKNHFLNGLFNGSLSMEEIQKKSTSLDRSLLGQKFLVLLVKSQNNPCFEEQYYFSNHLNYLFDDDSSLIFSSISSKYIKFLVFQKDREQLVKKSSELAQILIKELQSEQKQAVSVAIGPVVNRISDIPHSFHLTKSLLATYGDLKKVEIISYEETFKENHSASPNPFKLDLAKRIAALKPEEVNSFVSELSGFPAADETRNIFFRFFVLTELIKLVQQKNQTQLPPELEELTTIRDLSLTVSSMEEYTTVVRQICLFLIQSPQNSIMFKHQTIIQKAIDYIKENYSDPNISLNVVAEHVSLSPAHFSTIFSQAIGVTFIEYLTNCRIQLAKKLLTETNEKLSSIALEIGYNDPNYFSYLFKKKEKISPKEFRNHSFGD</sequence>
<dbReference type="InterPro" id="IPR018060">
    <property type="entry name" value="HTH_AraC"/>
</dbReference>
<gene>
    <name evidence="11" type="ORF">UC3_00339</name>
</gene>
<dbReference type="SMART" id="SM00448">
    <property type="entry name" value="REC"/>
    <property type="match status" value="1"/>
</dbReference>
<keyword evidence="5" id="KW-0805">Transcription regulation</keyword>
<dbReference type="PROSITE" id="PS50110">
    <property type="entry name" value="RESPONSE_REGULATORY"/>
    <property type="match status" value="1"/>
</dbReference>
<dbReference type="AlphaFoldDB" id="R3U5T9"/>
<dbReference type="SUPFAM" id="SSF52172">
    <property type="entry name" value="CheY-like"/>
    <property type="match status" value="1"/>
</dbReference>
<dbReference type="PANTHER" id="PTHR42713:SF3">
    <property type="entry name" value="TRANSCRIPTIONAL REGULATORY PROTEIN HPTR"/>
    <property type="match status" value="1"/>
</dbReference>